<feature type="domain" description="Carrier" evidence="5">
    <location>
        <begin position="1004"/>
        <end position="1078"/>
    </location>
</feature>
<organism evidence="6 7">
    <name type="scientific">Streptomyces capitiformicae</name>
    <dbReference type="NCBI Taxonomy" id="2014920"/>
    <lineage>
        <taxon>Bacteria</taxon>
        <taxon>Bacillati</taxon>
        <taxon>Actinomycetota</taxon>
        <taxon>Actinomycetes</taxon>
        <taxon>Kitasatosporales</taxon>
        <taxon>Streptomycetaceae</taxon>
        <taxon>Streptomyces</taxon>
    </lineage>
</organism>
<comment type="cofactor">
    <cofactor evidence="1">
        <name>pantetheine 4'-phosphate</name>
        <dbReference type="ChEBI" id="CHEBI:47942"/>
    </cofactor>
</comment>
<dbReference type="Gene3D" id="3.40.50.980">
    <property type="match status" value="2"/>
</dbReference>
<dbReference type="SMART" id="SM00823">
    <property type="entry name" value="PKS_PP"/>
    <property type="match status" value="1"/>
</dbReference>
<evidence type="ECO:0000256" key="1">
    <source>
        <dbReference type="ARBA" id="ARBA00001957"/>
    </source>
</evidence>
<dbReference type="Gene3D" id="1.10.1200.10">
    <property type="entry name" value="ACP-like"/>
    <property type="match status" value="1"/>
</dbReference>
<dbReference type="Proteomes" id="UP000603227">
    <property type="component" value="Unassembled WGS sequence"/>
</dbReference>
<dbReference type="GO" id="GO:0005829">
    <property type="term" value="C:cytosol"/>
    <property type="evidence" value="ECO:0007669"/>
    <property type="project" value="TreeGrafter"/>
</dbReference>
<dbReference type="Pfam" id="PF00501">
    <property type="entry name" value="AMP-binding"/>
    <property type="match status" value="1"/>
</dbReference>
<dbReference type="InterPro" id="IPR036736">
    <property type="entry name" value="ACP-like_sf"/>
</dbReference>
<gene>
    <name evidence="6" type="ORF">GCM10017771_52340</name>
</gene>
<dbReference type="SUPFAM" id="SSF56801">
    <property type="entry name" value="Acetyl-CoA synthetase-like"/>
    <property type="match status" value="1"/>
</dbReference>
<dbReference type="GO" id="GO:0009366">
    <property type="term" value="C:enterobactin synthetase complex"/>
    <property type="evidence" value="ECO:0007669"/>
    <property type="project" value="TreeGrafter"/>
</dbReference>
<dbReference type="Pfam" id="PF13193">
    <property type="entry name" value="AMP-binding_C"/>
    <property type="match status" value="1"/>
</dbReference>
<dbReference type="CDD" id="cd19531">
    <property type="entry name" value="LCL_NRPS-like"/>
    <property type="match status" value="1"/>
</dbReference>
<accession>A0A919DCX7</accession>
<dbReference type="RefSeq" id="WP_189784889.1">
    <property type="nucleotide sequence ID" value="NZ_BNAT01000019.1"/>
</dbReference>
<evidence type="ECO:0000313" key="7">
    <source>
        <dbReference type="Proteomes" id="UP000603227"/>
    </source>
</evidence>
<dbReference type="InterPro" id="IPR001242">
    <property type="entry name" value="Condensation_dom"/>
</dbReference>
<dbReference type="SUPFAM" id="SSF47336">
    <property type="entry name" value="ACP-like"/>
    <property type="match status" value="1"/>
</dbReference>
<dbReference type="InterPro" id="IPR010071">
    <property type="entry name" value="AA_adenyl_dom"/>
</dbReference>
<dbReference type="Pfam" id="PF00550">
    <property type="entry name" value="PP-binding"/>
    <property type="match status" value="1"/>
</dbReference>
<reference evidence="6" key="2">
    <citation type="submission" date="2020-09" db="EMBL/GenBank/DDBJ databases">
        <authorList>
            <person name="Sun Q."/>
            <person name="Zhou Y."/>
        </authorList>
    </citation>
    <scope>NUCLEOTIDE SEQUENCE</scope>
    <source>
        <strain evidence="6">CGMCC 4.7403</strain>
    </source>
</reference>
<keyword evidence="7" id="KW-1185">Reference proteome</keyword>
<dbReference type="InterPro" id="IPR020845">
    <property type="entry name" value="AMP-binding_CS"/>
</dbReference>
<dbReference type="Pfam" id="PF00668">
    <property type="entry name" value="Condensation"/>
    <property type="match status" value="1"/>
</dbReference>
<dbReference type="Gene3D" id="3.30.559.30">
    <property type="entry name" value="Nonribosomal peptide synthetase, condensation domain"/>
    <property type="match status" value="1"/>
</dbReference>
<keyword evidence="2" id="KW-0596">Phosphopantetheine</keyword>
<dbReference type="CDD" id="cd05930">
    <property type="entry name" value="A_NRPS"/>
    <property type="match status" value="1"/>
</dbReference>
<dbReference type="InterPro" id="IPR020806">
    <property type="entry name" value="PKS_PP-bd"/>
</dbReference>
<dbReference type="FunFam" id="2.30.38.10:FF:000001">
    <property type="entry name" value="Non-ribosomal peptide synthetase PvdI"/>
    <property type="match status" value="1"/>
</dbReference>
<dbReference type="GO" id="GO:0009239">
    <property type="term" value="P:enterobactin biosynthetic process"/>
    <property type="evidence" value="ECO:0007669"/>
    <property type="project" value="TreeGrafter"/>
</dbReference>
<dbReference type="FunFam" id="3.40.50.12780:FF:000012">
    <property type="entry name" value="Non-ribosomal peptide synthetase"/>
    <property type="match status" value="1"/>
</dbReference>
<evidence type="ECO:0000256" key="4">
    <source>
        <dbReference type="SAM" id="MobiDB-lite"/>
    </source>
</evidence>
<dbReference type="GO" id="GO:0031177">
    <property type="term" value="F:phosphopantetheine binding"/>
    <property type="evidence" value="ECO:0007669"/>
    <property type="project" value="InterPro"/>
</dbReference>
<evidence type="ECO:0000313" key="6">
    <source>
        <dbReference type="EMBL" id="GHE34638.1"/>
    </source>
</evidence>
<dbReference type="AlphaFoldDB" id="A0A919DCX7"/>
<dbReference type="GO" id="GO:0043041">
    <property type="term" value="P:amino acid activation for nonribosomal peptide biosynthetic process"/>
    <property type="evidence" value="ECO:0007669"/>
    <property type="project" value="TreeGrafter"/>
</dbReference>
<dbReference type="InterPro" id="IPR023213">
    <property type="entry name" value="CAT-like_dom_sf"/>
</dbReference>
<dbReference type="Gene3D" id="3.30.300.30">
    <property type="match status" value="1"/>
</dbReference>
<dbReference type="SUPFAM" id="SSF52777">
    <property type="entry name" value="CoA-dependent acyltransferases"/>
    <property type="match status" value="2"/>
</dbReference>
<evidence type="ECO:0000256" key="2">
    <source>
        <dbReference type="ARBA" id="ARBA00022450"/>
    </source>
</evidence>
<evidence type="ECO:0000256" key="3">
    <source>
        <dbReference type="ARBA" id="ARBA00022553"/>
    </source>
</evidence>
<feature type="region of interest" description="Disordered" evidence="4">
    <location>
        <begin position="986"/>
        <end position="1007"/>
    </location>
</feature>
<name>A0A919DCX7_9ACTN</name>
<dbReference type="GO" id="GO:0008610">
    <property type="term" value="P:lipid biosynthetic process"/>
    <property type="evidence" value="ECO:0007669"/>
    <property type="project" value="UniProtKB-ARBA"/>
</dbReference>
<dbReference type="PROSITE" id="PS00455">
    <property type="entry name" value="AMP_BINDING"/>
    <property type="match status" value="1"/>
</dbReference>
<dbReference type="Gene3D" id="3.30.559.10">
    <property type="entry name" value="Chloramphenicol acetyltransferase-like domain"/>
    <property type="match status" value="1"/>
</dbReference>
<dbReference type="EMBL" id="BNAT01000019">
    <property type="protein sequence ID" value="GHE34638.1"/>
    <property type="molecule type" value="Genomic_DNA"/>
</dbReference>
<dbReference type="InterPro" id="IPR009081">
    <property type="entry name" value="PP-bd_ACP"/>
</dbReference>
<reference evidence="6" key="1">
    <citation type="journal article" date="2014" name="Int. J. Syst. Evol. Microbiol.">
        <title>Complete genome sequence of Corynebacterium casei LMG S-19264T (=DSM 44701T), isolated from a smear-ripened cheese.</title>
        <authorList>
            <consortium name="US DOE Joint Genome Institute (JGI-PGF)"/>
            <person name="Walter F."/>
            <person name="Albersmeier A."/>
            <person name="Kalinowski J."/>
            <person name="Ruckert C."/>
        </authorList>
    </citation>
    <scope>NUCLEOTIDE SEQUENCE</scope>
    <source>
        <strain evidence="6">CGMCC 4.7403</strain>
    </source>
</reference>
<dbReference type="InterPro" id="IPR045851">
    <property type="entry name" value="AMP-bd_C_sf"/>
</dbReference>
<dbReference type="NCBIfam" id="TIGR01733">
    <property type="entry name" value="AA-adenyl-dom"/>
    <property type="match status" value="1"/>
</dbReference>
<dbReference type="PROSITE" id="PS50075">
    <property type="entry name" value="CARRIER"/>
    <property type="match status" value="1"/>
</dbReference>
<comment type="caution">
    <text evidence="6">The sequence shown here is derived from an EMBL/GenBank/DDBJ whole genome shotgun (WGS) entry which is preliminary data.</text>
</comment>
<feature type="compositionally biased region" description="Low complexity" evidence="4">
    <location>
        <begin position="986"/>
        <end position="998"/>
    </location>
</feature>
<sequence length="1083" mass="116860">MTSSADDSTVEDRLLSRIRAARTTRTAPAGGLLRQAPLSFAQRSLWLQEQLGAGGVDYVIPAAYRLTGPLDADRLCVALSALVERHHILRTRFGTGPDGEPVQVIASAETFDTAVLDLSDVASATEREARAVAAAEAEAARPFDLTSGRPLRALFVRLGSEDGLLVLCLHHIVADGWTMGVLIRDLCALYEAEGGPLPPPTLQYADFAVRQHATLTGDRAQRELTYWRSRLEGVQALELPIDHPLPPMRTGEGGQVRFTVPGDVARTLRTCAAAHGASLFMVTLAAFKLLLAKWSGQRDIVVGSAVAGRTSSDLEDLAGNFVNMLVLRTKMDDGLTLGGLVNQVKSVTLEAYDHQELPFERLVAELAPERGPAGANPVFQVTYSLQTIGESERWSIPGVTVRAVDIGAPRAKFDLECQLVERDDGSLHGDIVFATELYEPATVRRMARHFLGVLRAMTQNPGLSVDLVDLLDDAERQELIHGFNDTAVGCPHDMTVHQLIEEQAARTPHTVAIVEDGDRLTYQELNAQANQLSRLLAARGVTPGNLVAVCASRSIDTVVTLLAIWKAGAAYVPVDPDYPDDRLTFMLSDAGAVLLTTQEQHRERMARISAVPQLVVDLERQAVAAQDGGDTEPLSRPGDLAYVLYTSGSTGRPKGVQVTHGSLANYLLWCADAYDLAQGTGSLVHSSLSFDLTVTSLFGPLLAGGRIRLLDDGSGVEELAAAVRRGRDLTLVKLTPTHLELLNRLLAPEELVGRVRTLVVGGEALRADTLRAFRAAGTRIINEYGPTETVVGSIAYEVGPDLPDQGSVPIGRPVANTQAYVLDPQGRPVVRGAVGELHLAGAGVARGYAGRPDVTADRFLPCPYGQPGTRMYRTGDLVRLAHDGRLMYQGRIDDQVKLHGYRIELGEIETVLAGHEEVESCAVALRADGTGEPRLLAAYVPVAGRSPAQDSMRAWCRRHLPRHMIPTWFTLVTSLPLSPNGKIDRSSLPASASASVSPGGDHVPPRTPTECAIAATWCEVLGVERVGLEDNFFDLGGHSLQAVRIMNRLRQQGMELRVRDIMRQQTVRLIAAVLDPGSMPPGR</sequence>
<evidence type="ECO:0000259" key="5">
    <source>
        <dbReference type="PROSITE" id="PS50075"/>
    </source>
</evidence>
<dbReference type="InterPro" id="IPR025110">
    <property type="entry name" value="AMP-bd_C"/>
</dbReference>
<dbReference type="InterPro" id="IPR000873">
    <property type="entry name" value="AMP-dep_synth/lig_dom"/>
</dbReference>
<protein>
    <recommendedName>
        <fullName evidence="5">Carrier domain-containing protein</fullName>
    </recommendedName>
</protein>
<dbReference type="PANTHER" id="PTHR45527:SF1">
    <property type="entry name" value="FATTY ACID SYNTHASE"/>
    <property type="match status" value="1"/>
</dbReference>
<dbReference type="Gene3D" id="2.30.38.10">
    <property type="entry name" value="Luciferase, Domain 3"/>
    <property type="match status" value="1"/>
</dbReference>
<dbReference type="GO" id="GO:0047527">
    <property type="term" value="F:2,3-dihydroxybenzoate-serine ligase activity"/>
    <property type="evidence" value="ECO:0007669"/>
    <property type="project" value="TreeGrafter"/>
</dbReference>
<dbReference type="FunFam" id="3.40.50.980:FF:000001">
    <property type="entry name" value="Non-ribosomal peptide synthetase"/>
    <property type="match status" value="1"/>
</dbReference>
<keyword evidence="3" id="KW-0597">Phosphoprotein</keyword>
<proteinExistence type="predicted"/>
<dbReference type="PANTHER" id="PTHR45527">
    <property type="entry name" value="NONRIBOSOMAL PEPTIDE SYNTHETASE"/>
    <property type="match status" value="1"/>
</dbReference>
<dbReference type="FunFam" id="1.10.1200.10:FF:000005">
    <property type="entry name" value="Nonribosomal peptide synthetase 1"/>
    <property type="match status" value="1"/>
</dbReference>